<dbReference type="GO" id="GO:0008270">
    <property type="term" value="F:zinc ion binding"/>
    <property type="evidence" value="ECO:0007669"/>
    <property type="project" value="UniProtKB-KW"/>
</dbReference>
<dbReference type="PANTHER" id="PTHR20930:SF0">
    <property type="entry name" value="PROTEIN ILRUN"/>
    <property type="match status" value="1"/>
</dbReference>
<dbReference type="PANTHER" id="PTHR20930">
    <property type="entry name" value="OVARIAN CARCINOMA ANTIGEN CA125-RELATED"/>
    <property type="match status" value="1"/>
</dbReference>
<dbReference type="PROSITE" id="PS50135">
    <property type="entry name" value="ZF_ZZ_2"/>
    <property type="match status" value="1"/>
</dbReference>
<organism evidence="6 7">
    <name type="scientific">Fraxinus pennsylvanica</name>
    <dbReference type="NCBI Taxonomy" id="56036"/>
    <lineage>
        <taxon>Eukaryota</taxon>
        <taxon>Viridiplantae</taxon>
        <taxon>Streptophyta</taxon>
        <taxon>Embryophyta</taxon>
        <taxon>Tracheophyta</taxon>
        <taxon>Spermatophyta</taxon>
        <taxon>Magnoliopsida</taxon>
        <taxon>eudicotyledons</taxon>
        <taxon>Gunneridae</taxon>
        <taxon>Pentapetalae</taxon>
        <taxon>asterids</taxon>
        <taxon>lamiids</taxon>
        <taxon>Lamiales</taxon>
        <taxon>Oleaceae</taxon>
        <taxon>Oleeae</taxon>
        <taxon>Fraxinus</taxon>
    </lineage>
</organism>
<proteinExistence type="predicted"/>
<dbReference type="Gene3D" id="3.30.60.90">
    <property type="match status" value="1"/>
</dbReference>
<feature type="domain" description="ZZ-type" evidence="5">
    <location>
        <begin position="35"/>
        <end position="85"/>
    </location>
</feature>
<keyword evidence="7" id="KW-1185">Reference proteome</keyword>
<sequence length="199" mass="22014">MPLRNYFDMPPQSGSHGFPFKRSNSQSDCNSVIFHRDVHCDGCGVYPITGIRFKSKVKENYDLCSICFAKLGNDIDYISIDRPVVYRHSSLSRPRHSLYLAYVIFSIAASASSKNEQSRCETETPTMSSYWRIGMKKVTGGRRRLRSSTVSSASAAEGCQSGVRSVYATADLLKAPFSAPSGSLFFRAAADFSAIFDTI</sequence>
<gene>
    <name evidence="6" type="ORF">FPE_LOCUS15237</name>
</gene>
<protein>
    <recommendedName>
        <fullName evidence="5">ZZ-type domain-containing protein</fullName>
    </recommendedName>
</protein>
<keyword evidence="1" id="KW-0479">Metal-binding</keyword>
<evidence type="ECO:0000256" key="4">
    <source>
        <dbReference type="PROSITE-ProRule" id="PRU00228"/>
    </source>
</evidence>
<evidence type="ECO:0000256" key="3">
    <source>
        <dbReference type="ARBA" id="ARBA00022833"/>
    </source>
</evidence>
<dbReference type="Proteomes" id="UP000834106">
    <property type="component" value="Chromosome 9"/>
</dbReference>
<evidence type="ECO:0000256" key="2">
    <source>
        <dbReference type="ARBA" id="ARBA00022771"/>
    </source>
</evidence>
<accession>A0AAD1ZDH7</accession>
<dbReference type="InterPro" id="IPR043145">
    <property type="entry name" value="Znf_ZZ_sf"/>
</dbReference>
<dbReference type="AlphaFoldDB" id="A0AAD1ZDH7"/>
<dbReference type="EMBL" id="OU503044">
    <property type="protein sequence ID" value="CAI9767807.1"/>
    <property type="molecule type" value="Genomic_DNA"/>
</dbReference>
<evidence type="ECO:0000259" key="5">
    <source>
        <dbReference type="PROSITE" id="PS50135"/>
    </source>
</evidence>
<dbReference type="SUPFAM" id="SSF57850">
    <property type="entry name" value="RING/U-box"/>
    <property type="match status" value="1"/>
</dbReference>
<reference evidence="6" key="1">
    <citation type="submission" date="2023-05" db="EMBL/GenBank/DDBJ databases">
        <authorList>
            <person name="Huff M."/>
        </authorList>
    </citation>
    <scope>NUCLEOTIDE SEQUENCE</scope>
</reference>
<evidence type="ECO:0000256" key="1">
    <source>
        <dbReference type="ARBA" id="ARBA00022723"/>
    </source>
</evidence>
<evidence type="ECO:0000313" key="6">
    <source>
        <dbReference type="EMBL" id="CAI9767807.1"/>
    </source>
</evidence>
<dbReference type="InterPro" id="IPR000433">
    <property type="entry name" value="Znf_ZZ"/>
</dbReference>
<keyword evidence="2 4" id="KW-0863">Zinc-finger</keyword>
<name>A0AAD1ZDH7_9LAMI</name>
<evidence type="ECO:0000313" key="7">
    <source>
        <dbReference type="Proteomes" id="UP000834106"/>
    </source>
</evidence>
<dbReference type="Pfam" id="PF00569">
    <property type="entry name" value="ZZ"/>
    <property type="match status" value="1"/>
</dbReference>
<keyword evidence="3" id="KW-0862">Zinc</keyword>
<dbReference type="SMART" id="SM00291">
    <property type="entry name" value="ZnF_ZZ"/>
    <property type="match status" value="1"/>
</dbReference>